<keyword evidence="3" id="KW-1185">Reference proteome</keyword>
<accession>A0A1Y0ICB7</accession>
<sequence length="70" mass="7970">MTDEILTIKEVASYLKVNDRTVYRLASSQKIPAFKVGNAWRFKRKDLEEWINNQQNSASAEGGASDADHR</sequence>
<evidence type="ECO:0000313" key="3">
    <source>
        <dbReference type="Proteomes" id="UP000196027"/>
    </source>
</evidence>
<gene>
    <name evidence="2" type="ORF">OLMES_4186</name>
</gene>
<protein>
    <submittedName>
        <fullName evidence="2">Excisionase</fullName>
    </submittedName>
</protein>
<dbReference type="EMBL" id="CP021425">
    <property type="protein sequence ID" value="ARU58202.1"/>
    <property type="molecule type" value="Genomic_DNA"/>
</dbReference>
<dbReference type="Proteomes" id="UP000196027">
    <property type="component" value="Chromosome"/>
</dbReference>
<dbReference type="PANTHER" id="PTHR38431:SF1">
    <property type="entry name" value="BLL2305 PROTEIN"/>
    <property type="match status" value="1"/>
</dbReference>
<dbReference type="AlphaFoldDB" id="A0A1Y0ICB7"/>
<dbReference type="NCBIfam" id="NF047737">
    <property type="entry name" value="antiphage_MADS1"/>
    <property type="match status" value="1"/>
</dbReference>
<feature type="domain" description="Helix-turn-helix" evidence="1">
    <location>
        <begin position="6"/>
        <end position="54"/>
    </location>
</feature>
<dbReference type="RefSeq" id="WP_087463005.1">
    <property type="nucleotide sequence ID" value="NZ_CP021425.1"/>
</dbReference>
<dbReference type="OrthoDB" id="9800023at2"/>
<dbReference type="NCBIfam" id="TIGR01764">
    <property type="entry name" value="excise"/>
    <property type="match status" value="1"/>
</dbReference>
<dbReference type="InterPro" id="IPR010093">
    <property type="entry name" value="SinI_DNA-bd"/>
</dbReference>
<dbReference type="InterPro" id="IPR041657">
    <property type="entry name" value="HTH_17"/>
</dbReference>
<dbReference type="InterPro" id="IPR038148">
    <property type="entry name" value="Tn1545/Tn916_Xis"/>
</dbReference>
<organism evidence="2 3">
    <name type="scientific">Oleiphilus messinensis</name>
    <dbReference type="NCBI Taxonomy" id="141451"/>
    <lineage>
        <taxon>Bacteria</taxon>
        <taxon>Pseudomonadati</taxon>
        <taxon>Pseudomonadota</taxon>
        <taxon>Gammaproteobacteria</taxon>
        <taxon>Oceanospirillales</taxon>
        <taxon>Oleiphilaceae</taxon>
        <taxon>Oleiphilus</taxon>
    </lineage>
</organism>
<reference evidence="2 3" key="1">
    <citation type="submission" date="2017-05" db="EMBL/GenBank/DDBJ databases">
        <title>Genomic insights into alkan degradation activity of Oleiphilus messinensis.</title>
        <authorList>
            <person name="Kozyavkin S.A."/>
            <person name="Slesarev A.I."/>
            <person name="Golyshin P.N."/>
            <person name="Korzhenkov A."/>
            <person name="Golyshina O.N."/>
            <person name="Toshchakov S.V."/>
        </authorList>
    </citation>
    <scope>NUCLEOTIDE SEQUENCE [LARGE SCALE GENOMIC DNA]</scope>
    <source>
        <strain evidence="2 3">ME102</strain>
    </source>
</reference>
<name>A0A1Y0ICB7_9GAMM</name>
<dbReference type="SUPFAM" id="SSF46955">
    <property type="entry name" value="Putative DNA-binding domain"/>
    <property type="match status" value="1"/>
</dbReference>
<evidence type="ECO:0000313" key="2">
    <source>
        <dbReference type="EMBL" id="ARU58202.1"/>
    </source>
</evidence>
<dbReference type="GO" id="GO:0003677">
    <property type="term" value="F:DNA binding"/>
    <property type="evidence" value="ECO:0007669"/>
    <property type="project" value="InterPro"/>
</dbReference>
<evidence type="ECO:0000259" key="1">
    <source>
        <dbReference type="Pfam" id="PF12728"/>
    </source>
</evidence>
<dbReference type="Pfam" id="PF12728">
    <property type="entry name" value="HTH_17"/>
    <property type="match status" value="1"/>
</dbReference>
<dbReference type="Gene3D" id="3.90.105.50">
    <property type="match status" value="1"/>
</dbReference>
<dbReference type="InterPro" id="IPR009061">
    <property type="entry name" value="DNA-bd_dom_put_sf"/>
</dbReference>
<dbReference type="PANTHER" id="PTHR38431">
    <property type="entry name" value="BLL2305 PROTEIN"/>
    <property type="match status" value="1"/>
</dbReference>
<proteinExistence type="predicted"/>
<dbReference type="KEGG" id="ome:OLMES_4186"/>